<dbReference type="Proteomes" id="UP000823775">
    <property type="component" value="Unassembled WGS sequence"/>
</dbReference>
<proteinExistence type="predicted"/>
<feature type="region of interest" description="Disordered" evidence="1">
    <location>
        <begin position="49"/>
        <end position="95"/>
    </location>
</feature>
<evidence type="ECO:0000313" key="2">
    <source>
        <dbReference type="EMBL" id="MCE3051366.1"/>
    </source>
</evidence>
<evidence type="ECO:0000313" key="3">
    <source>
        <dbReference type="Proteomes" id="UP000823775"/>
    </source>
</evidence>
<organism evidence="2 3">
    <name type="scientific">Datura stramonium</name>
    <name type="common">Jimsonweed</name>
    <name type="synonym">Common thornapple</name>
    <dbReference type="NCBI Taxonomy" id="4076"/>
    <lineage>
        <taxon>Eukaryota</taxon>
        <taxon>Viridiplantae</taxon>
        <taxon>Streptophyta</taxon>
        <taxon>Embryophyta</taxon>
        <taxon>Tracheophyta</taxon>
        <taxon>Spermatophyta</taxon>
        <taxon>Magnoliopsida</taxon>
        <taxon>eudicotyledons</taxon>
        <taxon>Gunneridae</taxon>
        <taxon>Pentapetalae</taxon>
        <taxon>asterids</taxon>
        <taxon>lamiids</taxon>
        <taxon>Solanales</taxon>
        <taxon>Solanaceae</taxon>
        <taxon>Solanoideae</taxon>
        <taxon>Datureae</taxon>
        <taxon>Datura</taxon>
    </lineage>
</organism>
<feature type="compositionally biased region" description="Basic and acidic residues" evidence="1">
    <location>
        <begin position="62"/>
        <end position="77"/>
    </location>
</feature>
<keyword evidence="3" id="KW-1185">Reference proteome</keyword>
<reference evidence="2 3" key="1">
    <citation type="journal article" date="2021" name="BMC Genomics">
        <title>Datura genome reveals duplications of psychoactive alkaloid biosynthetic genes and high mutation rate following tissue culture.</title>
        <authorList>
            <person name="Rajewski A."/>
            <person name="Carter-House D."/>
            <person name="Stajich J."/>
            <person name="Litt A."/>
        </authorList>
    </citation>
    <scope>NUCLEOTIDE SEQUENCE [LARGE SCALE GENOMIC DNA]</scope>
    <source>
        <strain evidence="2">AR-01</strain>
    </source>
</reference>
<sequence length="124" mass="13682">MLHSVDMPMDVLILARDGAGTSRSTQVSKIPRVSELQARVEDYAYADKGAGNFDSDIPYDAYEPKEMGDSGDNHDDDLQPTDDVPQNTPFHGENVPFLYNLQDCPEVYASTRESNGVRCKVLVG</sequence>
<evidence type="ECO:0000256" key="1">
    <source>
        <dbReference type="SAM" id="MobiDB-lite"/>
    </source>
</evidence>
<name>A0ABS8WKK9_DATST</name>
<protein>
    <submittedName>
        <fullName evidence="2">Uncharacterized protein</fullName>
    </submittedName>
</protein>
<dbReference type="EMBL" id="JACEIK010008449">
    <property type="protein sequence ID" value="MCE3051366.1"/>
    <property type="molecule type" value="Genomic_DNA"/>
</dbReference>
<gene>
    <name evidence="2" type="ORF">HAX54_049606</name>
</gene>
<accession>A0ABS8WKK9</accession>
<comment type="caution">
    <text evidence="2">The sequence shown here is derived from an EMBL/GenBank/DDBJ whole genome shotgun (WGS) entry which is preliminary data.</text>
</comment>